<protein>
    <recommendedName>
        <fullName evidence="13">DDE Tnp4 domain-containing protein</fullName>
    </recommendedName>
</protein>
<dbReference type="Pfam" id="PF13359">
    <property type="entry name" value="DDE_Tnp_4"/>
    <property type="match status" value="1"/>
</dbReference>
<feature type="domain" description="DUF8040" evidence="10">
    <location>
        <begin position="409"/>
        <end position="504"/>
    </location>
</feature>
<dbReference type="Proteomes" id="UP001172457">
    <property type="component" value="Chromosome 8"/>
</dbReference>
<dbReference type="GO" id="GO:0005634">
    <property type="term" value="C:nucleus"/>
    <property type="evidence" value="ECO:0007669"/>
    <property type="project" value="UniProtKB-SubCell"/>
</dbReference>
<evidence type="ECO:0000313" key="12">
    <source>
        <dbReference type="Proteomes" id="UP001172457"/>
    </source>
</evidence>
<dbReference type="EMBL" id="JARYMX010000008">
    <property type="protein sequence ID" value="KAJ9538787.1"/>
    <property type="molecule type" value="Genomic_DNA"/>
</dbReference>
<keyword evidence="7" id="KW-0539">Nucleus</keyword>
<dbReference type="AlphaFoldDB" id="A0AA38VXN4"/>
<feature type="compositionally biased region" description="Acidic residues" evidence="8">
    <location>
        <begin position="225"/>
        <end position="236"/>
    </location>
</feature>
<feature type="domain" description="DDE Tnp4" evidence="9">
    <location>
        <begin position="544"/>
        <end position="653"/>
    </location>
</feature>
<reference evidence="11" key="1">
    <citation type="submission" date="2023-03" db="EMBL/GenBank/DDBJ databases">
        <title>Chromosome-scale reference genome and RAD-based genetic map of yellow starthistle (Centaurea solstitialis) reveal putative structural variation and QTLs associated with invader traits.</title>
        <authorList>
            <person name="Reatini B."/>
            <person name="Cang F.A."/>
            <person name="Jiang Q."/>
            <person name="Mckibben M.T.W."/>
            <person name="Barker M.S."/>
            <person name="Rieseberg L.H."/>
            <person name="Dlugosch K.M."/>
        </authorList>
    </citation>
    <scope>NUCLEOTIDE SEQUENCE</scope>
    <source>
        <strain evidence="11">CAN-66</strain>
        <tissue evidence="11">Leaf</tissue>
    </source>
</reference>
<feature type="compositionally biased region" description="Polar residues" evidence="8">
    <location>
        <begin position="239"/>
        <end position="249"/>
    </location>
</feature>
<feature type="compositionally biased region" description="Low complexity" evidence="8">
    <location>
        <begin position="209"/>
        <end position="218"/>
    </location>
</feature>
<name>A0AA38VXN4_9ASTR</name>
<feature type="region of interest" description="Disordered" evidence="8">
    <location>
        <begin position="195"/>
        <end position="266"/>
    </location>
</feature>
<proteinExistence type="inferred from homology"/>
<gene>
    <name evidence="11" type="ORF">OSB04_031520</name>
</gene>
<feature type="region of interest" description="Disordered" evidence="8">
    <location>
        <begin position="283"/>
        <end position="308"/>
    </location>
</feature>
<dbReference type="GO" id="GO:0004518">
    <property type="term" value="F:nuclease activity"/>
    <property type="evidence" value="ECO:0007669"/>
    <property type="project" value="UniProtKB-KW"/>
</dbReference>
<comment type="caution">
    <text evidence="11">The sequence shown here is derived from an EMBL/GenBank/DDBJ whole genome shotgun (WGS) entry which is preliminary data.</text>
</comment>
<keyword evidence="4" id="KW-0540">Nuclease</keyword>
<evidence type="ECO:0000256" key="3">
    <source>
        <dbReference type="ARBA" id="ARBA00006958"/>
    </source>
</evidence>
<comment type="subcellular location">
    <subcellularLocation>
        <location evidence="2">Nucleus</location>
    </subcellularLocation>
</comment>
<evidence type="ECO:0000259" key="10">
    <source>
        <dbReference type="Pfam" id="PF26138"/>
    </source>
</evidence>
<comment type="similarity">
    <text evidence="3">Belongs to the HARBI1 family.</text>
</comment>
<organism evidence="11 12">
    <name type="scientific">Centaurea solstitialis</name>
    <name type="common">yellow star-thistle</name>
    <dbReference type="NCBI Taxonomy" id="347529"/>
    <lineage>
        <taxon>Eukaryota</taxon>
        <taxon>Viridiplantae</taxon>
        <taxon>Streptophyta</taxon>
        <taxon>Embryophyta</taxon>
        <taxon>Tracheophyta</taxon>
        <taxon>Spermatophyta</taxon>
        <taxon>Magnoliopsida</taxon>
        <taxon>eudicotyledons</taxon>
        <taxon>Gunneridae</taxon>
        <taxon>Pentapetalae</taxon>
        <taxon>asterids</taxon>
        <taxon>campanulids</taxon>
        <taxon>Asterales</taxon>
        <taxon>Asteraceae</taxon>
        <taxon>Carduoideae</taxon>
        <taxon>Cardueae</taxon>
        <taxon>Centaureinae</taxon>
        <taxon>Centaurea</taxon>
    </lineage>
</organism>
<evidence type="ECO:0000256" key="4">
    <source>
        <dbReference type="ARBA" id="ARBA00022722"/>
    </source>
</evidence>
<dbReference type="InterPro" id="IPR045249">
    <property type="entry name" value="HARBI1-like"/>
</dbReference>
<feature type="compositionally biased region" description="Pro residues" evidence="8">
    <location>
        <begin position="284"/>
        <end position="308"/>
    </location>
</feature>
<evidence type="ECO:0000259" key="9">
    <source>
        <dbReference type="Pfam" id="PF13359"/>
    </source>
</evidence>
<dbReference type="InterPro" id="IPR058353">
    <property type="entry name" value="DUF8040"/>
</dbReference>
<keyword evidence="6" id="KW-0378">Hydrolase</keyword>
<dbReference type="GO" id="GO:0016787">
    <property type="term" value="F:hydrolase activity"/>
    <property type="evidence" value="ECO:0007669"/>
    <property type="project" value="UniProtKB-KW"/>
</dbReference>
<dbReference type="PANTHER" id="PTHR22930:SF265">
    <property type="entry name" value="MYB_SANT-LIKE DOMAIN, HARBINGER TRANSPOSASE-DERIVED NUCLEASE DOMAIN-CONTAINING PROTEIN"/>
    <property type="match status" value="1"/>
</dbReference>
<keyword evidence="5" id="KW-0479">Metal-binding</keyword>
<dbReference type="GO" id="GO:0046872">
    <property type="term" value="F:metal ion binding"/>
    <property type="evidence" value="ECO:0007669"/>
    <property type="project" value="UniProtKB-KW"/>
</dbReference>
<sequence>MSRLIMNSQASSSWRMKNGPTPSNRLIASVIALASIHLAFIDAPVLASINLQQLVNLDWFALVNLDCFQSDLYSFGLLLVNEDNTQRLKWTPESIRCFLESCLAEVNTVGRNGGSLQKKLLGKGGKKSSRRYACWVYLKNKTGNLYNPQTNTFNLNDDEWDEFIKGHPKGKSLKSSPLAYPELCKALFEGTSATGSRAYAPSSTRERVSMVSSSSFTSHIHTIENEDDEDSEDEVPTLDKSSTNPSNVERTTPTSSRPSKKKTKVDMEDLAIDLKDALRVLITQPPPPVVPPPPPPVVPPPSPPPPQPTVDPVRNACVERLNSLDLDPTDPLYSMAIDILGHTALLRDAWMMMPPIPHVLKDWIVRNGRRLGFMEFTMDNKQKAILVIVVFLYLYYIRSKRLKRKRDNTSRLTRRQFTNELLEGTDTQCIDLLRMNRVAFIQLSAHFKAKGWLTDSKHISVEEKMAIFLMIIGHNQRYRVVKNRFQHSTQTIHKSFHEVLDKMIEFAKEIIVPTSFNPNPEYRGIIGDYDEYLRGRGKGDCYQNVLAVCDFNMVFTFVVAGWEGVAHDSRVLSETLADSEFGFPVPPSDKYYLCDAAYANTRGFMAPYRNVRYWLGDFRRRRPSNKYEKFNHSHAKLRNVIERAYGVLKARFQY</sequence>
<evidence type="ECO:0000256" key="2">
    <source>
        <dbReference type="ARBA" id="ARBA00004123"/>
    </source>
</evidence>
<evidence type="ECO:0000256" key="8">
    <source>
        <dbReference type="SAM" id="MobiDB-lite"/>
    </source>
</evidence>
<evidence type="ECO:0000256" key="5">
    <source>
        <dbReference type="ARBA" id="ARBA00022723"/>
    </source>
</evidence>
<evidence type="ECO:0000313" key="11">
    <source>
        <dbReference type="EMBL" id="KAJ9538787.1"/>
    </source>
</evidence>
<evidence type="ECO:0000256" key="7">
    <source>
        <dbReference type="ARBA" id="ARBA00023242"/>
    </source>
</evidence>
<evidence type="ECO:0008006" key="13">
    <source>
        <dbReference type="Google" id="ProtNLM"/>
    </source>
</evidence>
<evidence type="ECO:0000256" key="6">
    <source>
        <dbReference type="ARBA" id="ARBA00022801"/>
    </source>
</evidence>
<dbReference type="InterPro" id="IPR027806">
    <property type="entry name" value="HARBI1_dom"/>
</dbReference>
<comment type="cofactor">
    <cofactor evidence="1">
        <name>a divalent metal cation</name>
        <dbReference type="ChEBI" id="CHEBI:60240"/>
    </cofactor>
</comment>
<evidence type="ECO:0000256" key="1">
    <source>
        <dbReference type="ARBA" id="ARBA00001968"/>
    </source>
</evidence>
<dbReference type="Pfam" id="PF26138">
    <property type="entry name" value="DUF8040"/>
    <property type="match status" value="1"/>
</dbReference>
<keyword evidence="12" id="KW-1185">Reference proteome</keyword>
<accession>A0AA38VXN4</accession>
<dbReference type="PANTHER" id="PTHR22930">
    <property type="match status" value="1"/>
</dbReference>